<name>A0A7L6AQG4_9GAMM</name>
<reference evidence="1" key="1">
    <citation type="submission" date="2020-06" db="EMBL/GenBank/DDBJ databases">
        <title>Analysis procedures for assessing recovery of high quality, complete, closed genomes from Nanopore long read metagenome sequencing.</title>
        <authorList>
            <person name="Bessarab I."/>
            <person name="Arumugam K."/>
            <person name="Haryono M."/>
            <person name="Liu X."/>
            <person name="Roy S."/>
            <person name="Zuniga-Montanez R.E."/>
            <person name="Qiu G."/>
            <person name="Drautz-Moses D.I."/>
            <person name="Law Y.Y."/>
            <person name="Wuertz S."/>
            <person name="Lauro F.M."/>
            <person name="Huson D.H."/>
            <person name="Williams R.B."/>
        </authorList>
    </citation>
    <scope>NUCLEOTIDE SEQUENCE [LARGE SCALE GENOMIC DNA]</scope>
    <source>
        <strain evidence="1">SSD2</strain>
    </source>
</reference>
<gene>
    <name evidence="1" type="ORF">HZT40_06540</name>
</gene>
<dbReference type="InterPro" id="IPR021490">
    <property type="entry name" value="DUF3144"/>
</dbReference>
<dbReference type="AlphaFoldDB" id="A0A7L6AQG4"/>
<dbReference type="Pfam" id="PF11342">
    <property type="entry name" value="DUF3144"/>
    <property type="match status" value="1"/>
</dbReference>
<evidence type="ECO:0000313" key="1">
    <source>
        <dbReference type="EMBL" id="QLQ31314.1"/>
    </source>
</evidence>
<evidence type="ECO:0000313" key="2">
    <source>
        <dbReference type="Proteomes" id="UP000510621"/>
    </source>
</evidence>
<dbReference type="Proteomes" id="UP000510621">
    <property type="component" value="Chromosome"/>
</dbReference>
<keyword evidence="2" id="KW-1185">Reference proteome</keyword>
<dbReference type="Gene3D" id="1.10.287.3020">
    <property type="match status" value="1"/>
</dbReference>
<protein>
    <submittedName>
        <fullName evidence="1">DUF3144 domain-containing protein</fullName>
    </submittedName>
</protein>
<sequence length="106" mass="12204">MSKKKDVSPQDNDQKFWDLAEQFIEQANNGLENSEPGKIGAAMLYAAARFNAFVVASSSVDRKEYIADMDEAMEYLSKQFRHMLGDNLRDFKENYKHYIKPDESGQ</sequence>
<dbReference type="EMBL" id="CP059265">
    <property type="protein sequence ID" value="QLQ31314.1"/>
    <property type="molecule type" value="Genomic_DNA"/>
</dbReference>
<proteinExistence type="predicted"/>
<organism evidence="1 2">
    <name type="scientific">Candidatus Thiothrix singaporensis</name>
    <dbReference type="NCBI Taxonomy" id="2799669"/>
    <lineage>
        <taxon>Bacteria</taxon>
        <taxon>Pseudomonadati</taxon>
        <taxon>Pseudomonadota</taxon>
        <taxon>Gammaproteobacteria</taxon>
        <taxon>Thiotrichales</taxon>
        <taxon>Thiotrichaceae</taxon>
        <taxon>Thiothrix</taxon>
    </lineage>
</organism>
<accession>A0A7L6AQG4</accession>
<dbReference type="KEGG" id="this:HZT40_06540"/>